<evidence type="ECO:0000313" key="1">
    <source>
        <dbReference type="EMBL" id="GGN99450.1"/>
    </source>
</evidence>
<evidence type="ECO:0000313" key="2">
    <source>
        <dbReference type="Proteomes" id="UP000658127"/>
    </source>
</evidence>
<dbReference type="EMBL" id="BMNE01000013">
    <property type="protein sequence ID" value="GGN99450.1"/>
    <property type="molecule type" value="Genomic_DNA"/>
</dbReference>
<dbReference type="Gene3D" id="2.60.40.1890">
    <property type="entry name" value="PCu(A)C copper chaperone"/>
    <property type="match status" value="1"/>
</dbReference>
<name>A0ABQ2L477_9NOCA</name>
<dbReference type="RefSeq" id="WP_189034561.1">
    <property type="nucleotide sequence ID" value="NZ_BMNE01000013.1"/>
</dbReference>
<keyword evidence="2" id="KW-1185">Reference proteome</keyword>
<dbReference type="SUPFAM" id="SSF110087">
    <property type="entry name" value="DR1885-like metal-binding protein"/>
    <property type="match status" value="1"/>
</dbReference>
<protein>
    <recommendedName>
        <fullName evidence="3">Copper chaperone PCu(A)C</fullName>
    </recommendedName>
</protein>
<dbReference type="InterPro" id="IPR007410">
    <property type="entry name" value="LpqE-like"/>
</dbReference>
<dbReference type="Proteomes" id="UP000658127">
    <property type="component" value="Unassembled WGS sequence"/>
</dbReference>
<organism evidence="1 2">
    <name type="scientific">Nocardia rhizosphaerihabitans</name>
    <dbReference type="NCBI Taxonomy" id="1691570"/>
    <lineage>
        <taxon>Bacteria</taxon>
        <taxon>Bacillati</taxon>
        <taxon>Actinomycetota</taxon>
        <taxon>Actinomycetes</taxon>
        <taxon>Mycobacteriales</taxon>
        <taxon>Nocardiaceae</taxon>
        <taxon>Nocardia</taxon>
    </lineage>
</organism>
<evidence type="ECO:0008006" key="3">
    <source>
        <dbReference type="Google" id="ProtNLM"/>
    </source>
</evidence>
<sequence length="165" mass="17048">MPITVLAAAALTGCSDNAGVNSSHARGSEGKIGAITVQNAYLVPALVPGTCVIQYEAPAELAFTATNNALEPDRLTAIESPAAASIQLQASPEQLVIPADGALAAGQPVAQPERPGSEEPISVQVNQLQDWVEPGRNLDIRFTFDHAGTLELAVPVDSCPTQQSP</sequence>
<dbReference type="InterPro" id="IPR036182">
    <property type="entry name" value="PCuAC_sf"/>
</dbReference>
<reference evidence="2" key="1">
    <citation type="journal article" date="2019" name="Int. J. Syst. Evol. Microbiol.">
        <title>The Global Catalogue of Microorganisms (GCM) 10K type strain sequencing project: providing services to taxonomists for standard genome sequencing and annotation.</title>
        <authorList>
            <consortium name="The Broad Institute Genomics Platform"/>
            <consortium name="The Broad Institute Genome Sequencing Center for Infectious Disease"/>
            <person name="Wu L."/>
            <person name="Ma J."/>
        </authorList>
    </citation>
    <scope>NUCLEOTIDE SEQUENCE [LARGE SCALE GENOMIC DNA]</scope>
    <source>
        <strain evidence="2">CGMCC 4.7329</strain>
    </source>
</reference>
<dbReference type="Pfam" id="PF04314">
    <property type="entry name" value="PCuAC"/>
    <property type="match status" value="1"/>
</dbReference>
<gene>
    <name evidence="1" type="ORF">GCM10011610_67410</name>
</gene>
<comment type="caution">
    <text evidence="1">The sequence shown here is derived from an EMBL/GenBank/DDBJ whole genome shotgun (WGS) entry which is preliminary data.</text>
</comment>
<proteinExistence type="predicted"/>
<accession>A0ABQ2L477</accession>